<proteinExistence type="predicted"/>
<feature type="chain" id="PRO_5026936069" evidence="2">
    <location>
        <begin position="19"/>
        <end position="372"/>
    </location>
</feature>
<dbReference type="SUPFAM" id="SSF50969">
    <property type="entry name" value="YVTN repeat-like/Quinoprotein amine dehydrogenase"/>
    <property type="match status" value="1"/>
</dbReference>
<evidence type="ECO:0000313" key="5">
    <source>
        <dbReference type="Proteomes" id="UP000468581"/>
    </source>
</evidence>
<comment type="caution">
    <text evidence="4">The sequence shown here is derived from an EMBL/GenBank/DDBJ whole genome shotgun (WGS) entry which is preliminary data.</text>
</comment>
<reference evidence="4 5" key="1">
    <citation type="submission" date="2020-01" db="EMBL/GenBank/DDBJ databases">
        <title>Leptobacterium flavescens.</title>
        <authorList>
            <person name="Wang G."/>
        </authorList>
    </citation>
    <scope>NUCLEOTIDE SEQUENCE [LARGE SCALE GENOMIC DNA]</scope>
    <source>
        <strain evidence="4 5">KCTC 22160</strain>
    </source>
</reference>
<evidence type="ECO:0000259" key="3">
    <source>
        <dbReference type="Pfam" id="PF18962"/>
    </source>
</evidence>
<gene>
    <name evidence="4" type="ORF">GWK08_11355</name>
</gene>
<evidence type="ECO:0000256" key="2">
    <source>
        <dbReference type="SAM" id="SignalP"/>
    </source>
</evidence>
<dbReference type="RefSeq" id="WP_163607305.1">
    <property type="nucleotide sequence ID" value="NZ_JAABOO010000002.1"/>
</dbReference>
<name>A0A6P0UNL0_9FLAO</name>
<organism evidence="4 5">
    <name type="scientific">Leptobacterium flavescens</name>
    <dbReference type="NCBI Taxonomy" id="472055"/>
    <lineage>
        <taxon>Bacteria</taxon>
        <taxon>Pseudomonadati</taxon>
        <taxon>Bacteroidota</taxon>
        <taxon>Flavobacteriia</taxon>
        <taxon>Flavobacteriales</taxon>
        <taxon>Flavobacteriaceae</taxon>
        <taxon>Leptobacterium</taxon>
    </lineage>
</organism>
<dbReference type="Proteomes" id="UP000468581">
    <property type="component" value="Unassembled WGS sequence"/>
</dbReference>
<protein>
    <submittedName>
        <fullName evidence="4">T9SS type A sorting domain-containing protein</fullName>
    </submittedName>
</protein>
<dbReference type="Pfam" id="PF18962">
    <property type="entry name" value="Por_Secre_tail"/>
    <property type="match status" value="1"/>
</dbReference>
<evidence type="ECO:0000256" key="1">
    <source>
        <dbReference type="ARBA" id="ARBA00022729"/>
    </source>
</evidence>
<keyword evidence="5" id="KW-1185">Reference proteome</keyword>
<keyword evidence="1 2" id="KW-0732">Signal</keyword>
<feature type="domain" description="Secretion system C-terminal sorting" evidence="3">
    <location>
        <begin position="299"/>
        <end position="368"/>
    </location>
</feature>
<evidence type="ECO:0000313" key="4">
    <source>
        <dbReference type="EMBL" id="NER14040.1"/>
    </source>
</evidence>
<feature type="signal peptide" evidence="2">
    <location>
        <begin position="1"/>
        <end position="18"/>
    </location>
</feature>
<dbReference type="NCBIfam" id="TIGR04183">
    <property type="entry name" value="Por_Secre_tail"/>
    <property type="match status" value="1"/>
</dbReference>
<dbReference type="InterPro" id="IPR026444">
    <property type="entry name" value="Secre_tail"/>
</dbReference>
<accession>A0A6P0UNL0</accession>
<dbReference type="InterPro" id="IPR011044">
    <property type="entry name" value="Quino_amine_DH_bsu"/>
</dbReference>
<sequence length="372" mass="41440">MIRGGIILFFMCVFGVSAQTGFTEKGTLPGEVEENSGLIFYNNKLITHNDSGGAAELYEIDTLTNAISRTVSIMNATNVDWEDISQDNNYIYIGDIGNNSGSRTDLRIYRIAKSDYDAGDTVNADIISFSYEDQTDFTPSLNNTNWDAEALFVFDNMLVILTKEWIDRETSAYSVPLEPGDHIARNLGDFDIQGLVTGATYNPDTQLLYICGYSPTLLPFISRSSGLTTNNIFAGTQIKTNISEEIGFAQIEGIAGISSDRYMFSSERSTAFFTLEPKLFAFNTDDGSNPDEVDIDLVIFPNPGSDFLNFENRLNAPLLRLIIFDETGRKVIDENASAIEDNRLDISSLQTGFYHIKFCFESRTVSKSFIRK</sequence>
<dbReference type="EMBL" id="JAABOO010000002">
    <property type="protein sequence ID" value="NER14040.1"/>
    <property type="molecule type" value="Genomic_DNA"/>
</dbReference>
<dbReference type="AlphaFoldDB" id="A0A6P0UNL0"/>